<keyword evidence="8 10" id="KW-0675">Receptor</keyword>
<feature type="transmembrane region" description="Helical" evidence="10">
    <location>
        <begin position="68"/>
        <end position="87"/>
    </location>
</feature>
<dbReference type="PANTHER" id="PTHR21137:SF35">
    <property type="entry name" value="ODORANT RECEPTOR 19A-RELATED"/>
    <property type="match status" value="1"/>
</dbReference>
<gene>
    <name evidence="11" type="primary">Or-281</name>
    <name evidence="11" type="synonym">Nful_v1.0-Or-281</name>
    <name evidence="11" type="ORF">NFUL_NFUL000183</name>
</gene>
<feature type="transmembrane region" description="Helical" evidence="10">
    <location>
        <begin position="300"/>
        <end position="322"/>
    </location>
</feature>
<dbReference type="EMBL" id="SGBU01000247">
    <property type="protein sequence ID" value="KAF3054465.1"/>
    <property type="molecule type" value="Genomic_DNA"/>
</dbReference>
<evidence type="ECO:0000313" key="11">
    <source>
        <dbReference type="EMBL" id="KAF3054465.1"/>
    </source>
</evidence>
<evidence type="ECO:0000256" key="2">
    <source>
        <dbReference type="ARBA" id="ARBA00022475"/>
    </source>
</evidence>
<evidence type="ECO:0000313" key="12">
    <source>
        <dbReference type="Proteomes" id="UP000479987"/>
    </source>
</evidence>
<feature type="transmembrane region" description="Helical" evidence="10">
    <location>
        <begin position="39"/>
        <end position="61"/>
    </location>
</feature>
<protein>
    <recommendedName>
        <fullName evidence="10">Odorant receptor</fullName>
    </recommendedName>
</protein>
<comment type="subcellular location">
    <subcellularLocation>
        <location evidence="1 10">Cell membrane</location>
        <topology evidence="1 10">Multi-pass membrane protein</topology>
    </subcellularLocation>
</comment>
<evidence type="ECO:0000256" key="4">
    <source>
        <dbReference type="ARBA" id="ARBA00022692"/>
    </source>
</evidence>
<dbReference type="AlphaFoldDB" id="A0A6G1LQB1"/>
<evidence type="ECO:0000256" key="8">
    <source>
        <dbReference type="ARBA" id="ARBA00023170"/>
    </source>
</evidence>
<dbReference type="GO" id="GO:0004984">
    <property type="term" value="F:olfactory receptor activity"/>
    <property type="evidence" value="ECO:0007669"/>
    <property type="project" value="InterPro"/>
</dbReference>
<name>A0A6G1LQB1_9HYME</name>
<comment type="caution">
    <text evidence="11">The sequence shown here is derived from an EMBL/GenBank/DDBJ whole genome shotgun (WGS) entry which is preliminary data.</text>
</comment>
<dbReference type="InterPro" id="IPR004117">
    <property type="entry name" value="7tm6_olfct_rcpt"/>
</dbReference>
<dbReference type="Pfam" id="PF02949">
    <property type="entry name" value="7tm_6"/>
    <property type="match status" value="1"/>
</dbReference>
<feature type="transmembrane region" description="Helical" evidence="10">
    <location>
        <begin position="270"/>
        <end position="288"/>
    </location>
</feature>
<keyword evidence="12" id="KW-1185">Reference proteome</keyword>
<evidence type="ECO:0000256" key="10">
    <source>
        <dbReference type="RuleBase" id="RU351113"/>
    </source>
</evidence>
<comment type="similarity">
    <text evidence="10">Belongs to the insect chemoreceptor superfamily. Heteromeric odorant receptor channel (TC 1.A.69) family.</text>
</comment>
<evidence type="ECO:0000256" key="9">
    <source>
        <dbReference type="ARBA" id="ARBA00023224"/>
    </source>
</evidence>
<dbReference type="GO" id="GO:0007165">
    <property type="term" value="P:signal transduction"/>
    <property type="evidence" value="ECO:0007669"/>
    <property type="project" value="UniProtKB-KW"/>
</dbReference>
<dbReference type="PANTHER" id="PTHR21137">
    <property type="entry name" value="ODORANT RECEPTOR"/>
    <property type="match status" value="1"/>
</dbReference>
<accession>A0A6G1LQB1</accession>
<keyword evidence="6 10" id="KW-1133">Transmembrane helix</keyword>
<keyword evidence="4 10" id="KW-0812">Transmembrane</keyword>
<evidence type="ECO:0000256" key="3">
    <source>
        <dbReference type="ARBA" id="ARBA00022606"/>
    </source>
</evidence>
<evidence type="ECO:0000256" key="5">
    <source>
        <dbReference type="ARBA" id="ARBA00022725"/>
    </source>
</evidence>
<evidence type="ECO:0000256" key="6">
    <source>
        <dbReference type="ARBA" id="ARBA00022989"/>
    </source>
</evidence>
<sequence>MDFQSVNPLNIRLNLFSGNLLPMTSYDSSYPLFWKMYGIFVWLLEFIIGAALIPGCMFVSTEKFLKDGMICIAIFVEMSFLIARIYICKDVVYQLIQKLNDILHTADETMKSVVIATLKPVETPLNFYWLAGVAAIIAWASMPLVLVFEKNIFYYEDYRIPAAFSKQPFSLDMFLLGSLFLIFSAVYMFLKKVGVDVYMVHLVLMTTAQYRYIAVKIAMIFQEKIENNKEHSSRSDQSKEKEIKILCQHHNTVIHITALLKELLSLNFSLIYMNSVFRFCCLGIMVSMVPSTTFWEGLSIIMYTSGAVVQLFILCSCVQQLLDASTAITDKAFHEDWYLLKPSIKRIFILIIMANNLECKLATFENFNLSLPSFMVILNQAYSISLLFQKIK</sequence>
<proteinExistence type="inferred from homology"/>
<keyword evidence="9 10" id="KW-0807">Transducer</keyword>
<keyword evidence="2" id="KW-1003">Cell membrane</keyword>
<feature type="transmembrane region" description="Helical" evidence="10">
    <location>
        <begin position="196"/>
        <end position="214"/>
    </location>
</feature>
<evidence type="ECO:0000256" key="7">
    <source>
        <dbReference type="ARBA" id="ARBA00023136"/>
    </source>
</evidence>
<dbReference type="GO" id="GO:0005549">
    <property type="term" value="F:odorant binding"/>
    <property type="evidence" value="ECO:0007669"/>
    <property type="project" value="InterPro"/>
</dbReference>
<keyword evidence="7 10" id="KW-0472">Membrane</keyword>
<keyword evidence="3 10" id="KW-0716">Sensory transduction</keyword>
<organism evidence="11 12">
    <name type="scientific">Nylanderia fulva</name>
    <dbReference type="NCBI Taxonomy" id="613905"/>
    <lineage>
        <taxon>Eukaryota</taxon>
        <taxon>Metazoa</taxon>
        <taxon>Ecdysozoa</taxon>
        <taxon>Arthropoda</taxon>
        <taxon>Hexapoda</taxon>
        <taxon>Insecta</taxon>
        <taxon>Pterygota</taxon>
        <taxon>Neoptera</taxon>
        <taxon>Endopterygota</taxon>
        <taxon>Hymenoptera</taxon>
        <taxon>Apocrita</taxon>
        <taxon>Aculeata</taxon>
        <taxon>Formicoidea</taxon>
        <taxon>Formicidae</taxon>
        <taxon>Formicinae</taxon>
        <taxon>Nylanderia</taxon>
    </lineage>
</organism>
<feature type="transmembrane region" description="Helical" evidence="10">
    <location>
        <begin position="127"/>
        <end position="148"/>
    </location>
</feature>
<feature type="transmembrane region" description="Helical" evidence="10">
    <location>
        <begin position="169"/>
        <end position="190"/>
    </location>
</feature>
<keyword evidence="5 10" id="KW-0552">Olfaction</keyword>
<evidence type="ECO:0000256" key="1">
    <source>
        <dbReference type="ARBA" id="ARBA00004651"/>
    </source>
</evidence>
<dbReference type="GO" id="GO:0005886">
    <property type="term" value="C:plasma membrane"/>
    <property type="evidence" value="ECO:0007669"/>
    <property type="project" value="UniProtKB-SubCell"/>
</dbReference>
<reference evidence="11 12" key="1">
    <citation type="submission" date="2019-08" db="EMBL/GenBank/DDBJ databases">
        <title>High quality draft denovo assembly of Nylanderia fulva.</title>
        <authorList>
            <person name="Vargo E.L."/>
            <person name="Tarone A.M."/>
            <person name="Konganti K.R."/>
        </authorList>
    </citation>
    <scope>NUCLEOTIDE SEQUENCE [LARGE SCALE GENOMIC DNA]</scope>
    <source>
        <strain evidence="11">TAMU-Nful-2015</strain>
        <tissue evidence="11">Whole body</tissue>
    </source>
</reference>
<dbReference type="Proteomes" id="UP000479987">
    <property type="component" value="Unassembled WGS sequence"/>
</dbReference>